<comment type="catalytic activity">
    <reaction evidence="13">
        <text>ATP + H2O = ADP + phosphate + H(+)</text>
        <dbReference type="Rhea" id="RHEA:13065"/>
        <dbReference type="ChEBI" id="CHEBI:15377"/>
        <dbReference type="ChEBI" id="CHEBI:15378"/>
        <dbReference type="ChEBI" id="CHEBI:30616"/>
        <dbReference type="ChEBI" id="CHEBI:43474"/>
        <dbReference type="ChEBI" id="CHEBI:456216"/>
        <dbReference type="EC" id="3.6.4.12"/>
    </reaction>
</comment>
<dbReference type="CDD" id="cd17755">
    <property type="entry name" value="MCM4"/>
    <property type="match status" value="1"/>
</dbReference>
<feature type="compositionally biased region" description="Basic and acidic residues" evidence="14">
    <location>
        <begin position="35"/>
        <end position="45"/>
    </location>
</feature>
<protein>
    <recommendedName>
        <fullName evidence="13">DNA replication licensing factor MCM4</fullName>
        <ecNumber evidence="13">3.6.4.12</ecNumber>
    </recommendedName>
</protein>
<dbReference type="PRINTS" id="PR01660">
    <property type="entry name" value="MCMPROTEIN4"/>
</dbReference>
<keyword evidence="10" id="KW-0131">Cell cycle</keyword>
<dbReference type="EC" id="3.6.4.12" evidence="13"/>
<comment type="similarity">
    <text evidence="2 12">Belongs to the MCM family.</text>
</comment>
<evidence type="ECO:0000256" key="9">
    <source>
        <dbReference type="ARBA" id="ARBA00023242"/>
    </source>
</evidence>
<dbReference type="SUPFAM" id="SSF50249">
    <property type="entry name" value="Nucleic acid-binding proteins"/>
    <property type="match status" value="1"/>
</dbReference>
<reference evidence="16 17" key="1">
    <citation type="submission" date="2019-06" db="EMBL/GenBank/DDBJ databases">
        <title>A chromosome-scale genome assembly of the European perch, Perca fluviatilis.</title>
        <authorList>
            <person name="Roques C."/>
            <person name="Zahm M."/>
            <person name="Cabau C."/>
            <person name="Klopp C."/>
            <person name="Bouchez O."/>
            <person name="Donnadieu C."/>
            <person name="Kuhl H."/>
            <person name="Gislard M."/>
            <person name="Guendouz S."/>
            <person name="Journot L."/>
            <person name="Haffray P."/>
            <person name="Bestin A."/>
            <person name="Morvezen R."/>
            <person name="Feron R."/>
            <person name="Wen M."/>
            <person name="Jouanno E."/>
            <person name="Herpin A."/>
            <person name="Schartl M."/>
            <person name="Postlethwait J."/>
            <person name="Schaerlinger B."/>
            <person name="Chardard D."/>
            <person name="Lecocq T."/>
            <person name="Poncet C."/>
            <person name="Jaffrelo L."/>
            <person name="Lampietro C."/>
            <person name="Guiguen Y."/>
        </authorList>
    </citation>
    <scope>NUCLEOTIDE SEQUENCE [LARGE SCALE GENOMIC DNA]</scope>
    <source>
        <tissue evidence="16">Blood</tissue>
    </source>
</reference>
<dbReference type="GO" id="GO:0005524">
    <property type="term" value="F:ATP binding"/>
    <property type="evidence" value="ECO:0007669"/>
    <property type="project" value="UniProtKB-UniRule"/>
</dbReference>
<evidence type="ECO:0000256" key="6">
    <source>
        <dbReference type="ARBA" id="ARBA00022806"/>
    </source>
</evidence>
<organism evidence="16 17">
    <name type="scientific">Perca fluviatilis</name>
    <name type="common">European perch</name>
    <dbReference type="NCBI Taxonomy" id="8168"/>
    <lineage>
        <taxon>Eukaryota</taxon>
        <taxon>Metazoa</taxon>
        <taxon>Chordata</taxon>
        <taxon>Craniata</taxon>
        <taxon>Vertebrata</taxon>
        <taxon>Euteleostomi</taxon>
        <taxon>Actinopterygii</taxon>
        <taxon>Neopterygii</taxon>
        <taxon>Teleostei</taxon>
        <taxon>Neoteleostei</taxon>
        <taxon>Acanthomorphata</taxon>
        <taxon>Eupercaria</taxon>
        <taxon>Perciformes</taxon>
        <taxon>Percoidei</taxon>
        <taxon>Percidae</taxon>
        <taxon>Percinae</taxon>
        <taxon>Perca</taxon>
    </lineage>
</organism>
<dbReference type="Pfam" id="PF17855">
    <property type="entry name" value="MCM_lid"/>
    <property type="match status" value="1"/>
</dbReference>
<dbReference type="PANTHER" id="PTHR11630">
    <property type="entry name" value="DNA REPLICATION LICENSING FACTOR MCM FAMILY MEMBER"/>
    <property type="match status" value="1"/>
</dbReference>
<dbReference type="GO" id="GO:0042555">
    <property type="term" value="C:MCM complex"/>
    <property type="evidence" value="ECO:0007669"/>
    <property type="project" value="UniProtKB-UniRule"/>
</dbReference>
<gene>
    <name evidence="16" type="ORF">PFLUV_G00135310</name>
</gene>
<dbReference type="Pfam" id="PF14551">
    <property type="entry name" value="MCM_N"/>
    <property type="match status" value="1"/>
</dbReference>
<evidence type="ECO:0000256" key="4">
    <source>
        <dbReference type="ARBA" id="ARBA00022741"/>
    </source>
</evidence>
<dbReference type="Pfam" id="PF00493">
    <property type="entry name" value="MCM"/>
    <property type="match status" value="1"/>
</dbReference>
<keyword evidence="6 13" id="KW-0347">Helicase</keyword>
<dbReference type="GO" id="GO:0000727">
    <property type="term" value="P:double-strand break repair via break-induced replication"/>
    <property type="evidence" value="ECO:0007669"/>
    <property type="project" value="TreeGrafter"/>
</dbReference>
<dbReference type="GO" id="GO:1902975">
    <property type="term" value="P:mitotic DNA replication initiation"/>
    <property type="evidence" value="ECO:0007669"/>
    <property type="project" value="TreeGrafter"/>
</dbReference>
<evidence type="ECO:0000313" key="17">
    <source>
        <dbReference type="Proteomes" id="UP000465112"/>
    </source>
</evidence>
<evidence type="ECO:0000256" key="7">
    <source>
        <dbReference type="ARBA" id="ARBA00022840"/>
    </source>
</evidence>
<dbReference type="PRINTS" id="PR01657">
    <property type="entry name" value="MCMFAMILY"/>
</dbReference>
<feature type="compositionally biased region" description="Polar residues" evidence="14">
    <location>
        <begin position="47"/>
        <end position="56"/>
    </location>
</feature>
<dbReference type="PROSITE" id="PS50051">
    <property type="entry name" value="MCM_2"/>
    <property type="match status" value="1"/>
</dbReference>
<dbReference type="Pfam" id="PF21128">
    <property type="entry name" value="WHD_MCM4"/>
    <property type="match status" value="1"/>
</dbReference>
<keyword evidence="5 13" id="KW-0378">Hydrolase</keyword>
<dbReference type="PROSITE" id="PS00847">
    <property type="entry name" value="MCM_1"/>
    <property type="match status" value="1"/>
</dbReference>
<evidence type="ECO:0000259" key="15">
    <source>
        <dbReference type="PROSITE" id="PS50051"/>
    </source>
</evidence>
<dbReference type="InterPro" id="IPR033762">
    <property type="entry name" value="MCM_OB"/>
</dbReference>
<feature type="domain" description="MCM C-terminal AAA(+) ATPase" evidence="15">
    <location>
        <begin position="485"/>
        <end position="693"/>
    </location>
</feature>
<comment type="caution">
    <text evidence="16">The sequence shown here is derived from an EMBL/GenBank/DDBJ whole genome shotgun (WGS) entry which is preliminary data.</text>
</comment>
<dbReference type="SMART" id="SM00350">
    <property type="entry name" value="MCM"/>
    <property type="match status" value="1"/>
</dbReference>
<dbReference type="Proteomes" id="UP000465112">
    <property type="component" value="Chromosome 11"/>
</dbReference>
<dbReference type="Gene3D" id="3.40.50.300">
    <property type="entry name" value="P-loop containing nucleotide triphosphate hydrolases"/>
    <property type="match status" value="1"/>
</dbReference>
<keyword evidence="8 12" id="KW-0238">DNA-binding</keyword>
<comment type="subcellular location">
    <subcellularLocation>
        <location evidence="1">Nucleus</location>
    </subcellularLocation>
</comment>
<dbReference type="GO" id="GO:0003697">
    <property type="term" value="F:single-stranded DNA binding"/>
    <property type="evidence" value="ECO:0007669"/>
    <property type="project" value="TreeGrafter"/>
</dbReference>
<evidence type="ECO:0000256" key="14">
    <source>
        <dbReference type="SAM" id="MobiDB-lite"/>
    </source>
</evidence>
<evidence type="ECO:0000256" key="12">
    <source>
        <dbReference type="RuleBase" id="RU004070"/>
    </source>
</evidence>
<evidence type="ECO:0000256" key="3">
    <source>
        <dbReference type="ARBA" id="ARBA00022705"/>
    </source>
</evidence>
<dbReference type="GO" id="GO:0017116">
    <property type="term" value="F:single-stranded DNA helicase activity"/>
    <property type="evidence" value="ECO:0007669"/>
    <property type="project" value="TreeGrafter"/>
</dbReference>
<dbReference type="InterPro" id="IPR003593">
    <property type="entry name" value="AAA+_ATPase"/>
</dbReference>
<comment type="function">
    <text evidence="11">Acts as a component of the MCM2-7 complex (MCM complex) which is the replicative helicase essential for 'once per cell cycle' DNA replication initiation and elongation in eukaryotic cells. Core component of CDC45-MCM-GINS (CMG) helicase, the molecular machine that unwinds template DNA during replication, and around which the replisome is built. The active ATPase sites in the MCM2-7 ring are formed through the interaction surfaces of two neighboring subunits such that a critical structure of a conserved arginine finger motif is provided in trans relative to the ATP-binding site of the Walker A box of the adjacent subunit. The six ATPase active sites, however, are likely to contribute differentially to the complex helicase activity.</text>
</comment>
<feature type="compositionally biased region" description="Polar residues" evidence="14">
    <location>
        <begin position="17"/>
        <end position="28"/>
    </location>
</feature>
<dbReference type="Gene3D" id="3.30.1640.10">
    <property type="entry name" value="mini-chromosome maintenance (MCM) complex, chain A, domain 1"/>
    <property type="match status" value="1"/>
</dbReference>
<dbReference type="GO" id="GO:0005634">
    <property type="term" value="C:nucleus"/>
    <property type="evidence" value="ECO:0007669"/>
    <property type="project" value="UniProtKB-SubCell"/>
</dbReference>
<dbReference type="SUPFAM" id="SSF52540">
    <property type="entry name" value="P-loop containing nucleoside triphosphate hydrolases"/>
    <property type="match status" value="1"/>
</dbReference>
<evidence type="ECO:0000256" key="5">
    <source>
        <dbReference type="ARBA" id="ARBA00022801"/>
    </source>
</evidence>
<proteinExistence type="inferred from homology"/>
<keyword evidence="7 12" id="KW-0067">ATP-binding</keyword>
<comment type="subunit">
    <text evidence="13">Component of the MCM2-7 complex.</text>
</comment>
<evidence type="ECO:0000256" key="2">
    <source>
        <dbReference type="ARBA" id="ARBA00008010"/>
    </source>
</evidence>
<dbReference type="InterPro" id="IPR012340">
    <property type="entry name" value="NA-bd_OB-fold"/>
</dbReference>
<dbReference type="FunFam" id="2.20.28.10:FF:000003">
    <property type="entry name" value="DNA helicase"/>
    <property type="match status" value="1"/>
</dbReference>
<feature type="region of interest" description="Disordered" evidence="14">
    <location>
        <begin position="1"/>
        <end position="187"/>
    </location>
</feature>
<evidence type="ECO:0000313" key="16">
    <source>
        <dbReference type="EMBL" id="KAF1383773.1"/>
    </source>
</evidence>
<dbReference type="InterPro" id="IPR041562">
    <property type="entry name" value="MCM_lid"/>
</dbReference>
<feature type="compositionally biased region" description="Basic and acidic residues" evidence="14">
    <location>
        <begin position="1"/>
        <end position="11"/>
    </location>
</feature>
<evidence type="ECO:0000256" key="1">
    <source>
        <dbReference type="ARBA" id="ARBA00004123"/>
    </source>
</evidence>
<name>A0A6A5F499_PERFL</name>
<dbReference type="InterPro" id="IPR008047">
    <property type="entry name" value="MCM_4"/>
</dbReference>
<feature type="compositionally biased region" description="Low complexity" evidence="14">
    <location>
        <begin position="114"/>
        <end position="125"/>
    </location>
</feature>
<sequence length="891" mass="99566">MGEGVDRKQNDDPGTLLVQSSPRKNVTRSFAPDLQHSDVHTRRDIQATMSSPTSTPGGRKRGRNTNPSTPSSEGPTSPPSQRRRGQDSSTGDLMPMPTSPATDMLSPAAPQDNSLLSSPRPSVLPNEVDMSSPLMYGTPSSRVEGTPRSGVRGTPARQRPDLGSVRKAPQVDLQSEPPSADGAVTSESNAGQRLVIWGTDVNVGTCKEKFQRFLQRFIDLTSTEDENAGLDLNEPLYMQKLEEISVVGDPVLNVNCLHVQSFDAELYRQLICYPQEVIPTFDMAVNELFFERFPDSILEFQIQVRPYNALKTRNMRNLNPEDIDQLITISGMVIRTSQLIPEMQEAFFQCQVCAFSTRVEVDRGRIAEPAVCRNCNTTHSLALVHNRSVFSDKQMVKIQESPEDMPAGQTPHTTIVYAHNDLVDKVQPGDRINITGVYRAVPMRANPRQSNVKSVYKTHIDAIHFHKTDQKRLHGLDEDAEQKLFTEDRVQTLKERIYEHGDIKIGILLQLFGGARKDFSQTGRGNFRADVNILLCGDPGTSKSQLLQYVYNLVPRGQYTSGKGSSAVGLTAYVMRDPETRQLVLQTGALVLSDNGICCIDEFDKMSDSTRSVLHEVMEQQTLSIAKAGIICQLNARTSVLAAANPIESQWNPKKTTIENIQLPHTLLSRFDLIFLMLDPQDEAYDRRLAHHLVSLYYQSEEQIEEEFLDMAVLRDYIAYARTYINPRLSEEASQALIEAYVDMRKIGSGRGMVSAYPRQLESLIRLAEAHAKVRFSEKVETIDVEEAKRLHREALKQSATDPRTGFVDISILTTGMSATARKRKEEVAQALKKLIQAKGKTPAMKYQQLLEDLRGQSENAITKELFDEALRALADEDYLTVTGKTVRLLA</sequence>
<dbReference type="Gene3D" id="2.20.28.10">
    <property type="match status" value="1"/>
</dbReference>
<keyword evidence="17" id="KW-1185">Reference proteome</keyword>
<keyword evidence="9 13" id="KW-0539">Nucleus</keyword>
<dbReference type="GO" id="GO:0016787">
    <property type="term" value="F:hydrolase activity"/>
    <property type="evidence" value="ECO:0007669"/>
    <property type="project" value="UniProtKB-KW"/>
</dbReference>
<accession>A0A6A5F499</accession>
<keyword evidence="4 12" id="KW-0547">Nucleotide-binding</keyword>
<dbReference type="InterPro" id="IPR027925">
    <property type="entry name" value="MCM_N"/>
</dbReference>
<dbReference type="PANTHER" id="PTHR11630:SF66">
    <property type="entry name" value="DNA REPLICATION LICENSING FACTOR MCM4"/>
    <property type="match status" value="1"/>
</dbReference>
<dbReference type="InterPro" id="IPR001208">
    <property type="entry name" value="MCM_dom"/>
</dbReference>
<evidence type="ECO:0000256" key="8">
    <source>
        <dbReference type="ARBA" id="ARBA00023125"/>
    </source>
</evidence>
<comment type="function">
    <text evidence="13">Acts as component of the MCM2-7 complex (MCM complex) which is the replicative helicase essential for 'once per cell cycle' DNA replication initiation and elongation in eukaryotic cells. The active ATPase sites in the MCM2-7 ring are formed through the interaction surfaces of two neighboring subunits such that a critical structure of a conserved arginine finger motif is provided in trans relative to the ATP-binding site of the Walker A box of the adjacent subunit. The six ATPase active sites, however, are likely to contribute differentially to the complex helicase activity.</text>
</comment>
<dbReference type="GO" id="GO:0006271">
    <property type="term" value="P:DNA strand elongation involved in DNA replication"/>
    <property type="evidence" value="ECO:0007669"/>
    <property type="project" value="TreeGrafter"/>
</dbReference>
<dbReference type="Gene3D" id="2.40.50.140">
    <property type="entry name" value="Nucleic acid-binding proteins"/>
    <property type="match status" value="1"/>
</dbReference>
<dbReference type="Pfam" id="PF17207">
    <property type="entry name" value="MCM_OB"/>
    <property type="match status" value="1"/>
</dbReference>
<dbReference type="FunFam" id="3.40.50.300:FF:000217">
    <property type="entry name" value="DNA helicase"/>
    <property type="match status" value="1"/>
</dbReference>
<keyword evidence="3 13" id="KW-0235">DNA replication</keyword>
<evidence type="ECO:0000256" key="10">
    <source>
        <dbReference type="ARBA" id="ARBA00023306"/>
    </source>
</evidence>
<dbReference type="FunFam" id="3.30.1640.10:FF:000001">
    <property type="entry name" value="DNA helicase"/>
    <property type="match status" value="1"/>
</dbReference>
<dbReference type="SMART" id="SM00382">
    <property type="entry name" value="AAA"/>
    <property type="match status" value="1"/>
</dbReference>
<dbReference type="EMBL" id="VHII01000011">
    <property type="protein sequence ID" value="KAF1383773.1"/>
    <property type="molecule type" value="Genomic_DNA"/>
</dbReference>
<dbReference type="InterPro" id="IPR031327">
    <property type="entry name" value="MCM"/>
</dbReference>
<evidence type="ECO:0000256" key="13">
    <source>
        <dbReference type="RuleBase" id="RU368062"/>
    </source>
</evidence>
<dbReference type="InterPro" id="IPR018525">
    <property type="entry name" value="MCM_CS"/>
</dbReference>
<dbReference type="AlphaFoldDB" id="A0A6A5F499"/>
<evidence type="ECO:0000256" key="11">
    <source>
        <dbReference type="ARBA" id="ARBA00045440"/>
    </source>
</evidence>
<dbReference type="InterPro" id="IPR027417">
    <property type="entry name" value="P-loop_NTPase"/>
</dbReference>